<dbReference type="OrthoDB" id="6378622at2759"/>
<sequence length="270" mass="31181">MFELVSWNPEDDLGFTDLIKHKRITLTVTPQCCRPYGTPASIQDDIMSQKKNGSNIICVGYRKLNKVTVKDQYSLPLRDDIFDRLNGSGVFFIFNLKAGIWKIGFDESSKEKTTFCHWPGRGVCFMSSTCCMAYLDDILIYSPSIEQHLVDLKERLHQIKCAGIKLNRDKCNFSVESIEYLDVKISKKWTISNWEIPKDTIDLRPFLGLCNTAQRFVPNLAHRAVLLNRLLCKNTLWSWSKECDTAFKDRKHCLSSSSLMRFPDIQKKSF</sequence>
<dbReference type="InterPro" id="IPR000477">
    <property type="entry name" value="RT_dom"/>
</dbReference>
<dbReference type="InterPro" id="IPR050951">
    <property type="entry name" value="Retrovirus_Pol_polyprotein"/>
</dbReference>
<dbReference type="AlphaFoldDB" id="A0A0C2J7K3"/>
<evidence type="ECO:0000313" key="2">
    <source>
        <dbReference type="EMBL" id="KII65098.1"/>
    </source>
</evidence>
<reference evidence="2 3" key="1">
    <citation type="journal article" date="2014" name="Genome Biol. Evol.">
        <title>The genome of the myxosporean Thelohanellus kitauei shows adaptations to nutrient acquisition within its fish host.</title>
        <authorList>
            <person name="Yang Y."/>
            <person name="Xiong J."/>
            <person name="Zhou Z."/>
            <person name="Huo F."/>
            <person name="Miao W."/>
            <person name="Ran C."/>
            <person name="Liu Y."/>
            <person name="Zhang J."/>
            <person name="Feng J."/>
            <person name="Wang M."/>
            <person name="Wang M."/>
            <person name="Wang L."/>
            <person name="Yao B."/>
        </authorList>
    </citation>
    <scope>NUCLEOTIDE SEQUENCE [LARGE SCALE GENOMIC DNA]</scope>
    <source>
        <strain evidence="2">Wuqing</strain>
    </source>
</reference>
<proteinExistence type="predicted"/>
<protein>
    <recommendedName>
        <fullName evidence="1">Reverse transcriptase domain-containing protein</fullName>
    </recommendedName>
</protein>
<dbReference type="PANTHER" id="PTHR37984:SF5">
    <property type="entry name" value="PROTEIN NYNRIN-LIKE"/>
    <property type="match status" value="1"/>
</dbReference>
<comment type="caution">
    <text evidence="2">The sequence shown here is derived from an EMBL/GenBank/DDBJ whole genome shotgun (WGS) entry which is preliminary data.</text>
</comment>
<keyword evidence="3" id="KW-1185">Reference proteome</keyword>
<feature type="domain" description="Reverse transcriptase" evidence="1">
    <location>
        <begin position="128"/>
        <end position="184"/>
    </location>
</feature>
<dbReference type="Gene3D" id="3.10.10.10">
    <property type="entry name" value="HIV Type 1 Reverse Transcriptase, subunit A, domain 1"/>
    <property type="match status" value="1"/>
</dbReference>
<dbReference type="EMBL" id="JWZT01004017">
    <property type="protein sequence ID" value="KII65098.1"/>
    <property type="molecule type" value="Genomic_DNA"/>
</dbReference>
<dbReference type="Gene3D" id="3.30.70.270">
    <property type="match status" value="3"/>
</dbReference>
<organism evidence="2 3">
    <name type="scientific">Thelohanellus kitauei</name>
    <name type="common">Myxosporean</name>
    <dbReference type="NCBI Taxonomy" id="669202"/>
    <lineage>
        <taxon>Eukaryota</taxon>
        <taxon>Metazoa</taxon>
        <taxon>Cnidaria</taxon>
        <taxon>Myxozoa</taxon>
        <taxon>Myxosporea</taxon>
        <taxon>Bivalvulida</taxon>
        <taxon>Platysporina</taxon>
        <taxon>Myxobolidae</taxon>
        <taxon>Thelohanellus</taxon>
    </lineage>
</organism>
<dbReference type="Proteomes" id="UP000031668">
    <property type="component" value="Unassembled WGS sequence"/>
</dbReference>
<dbReference type="Pfam" id="PF00078">
    <property type="entry name" value="RVT_1"/>
    <property type="match status" value="1"/>
</dbReference>
<dbReference type="SUPFAM" id="SSF56672">
    <property type="entry name" value="DNA/RNA polymerases"/>
    <property type="match status" value="1"/>
</dbReference>
<dbReference type="InterPro" id="IPR043502">
    <property type="entry name" value="DNA/RNA_pol_sf"/>
</dbReference>
<accession>A0A0C2J7K3</accession>
<dbReference type="InterPro" id="IPR043128">
    <property type="entry name" value="Rev_trsase/Diguanyl_cyclase"/>
</dbReference>
<gene>
    <name evidence="2" type="ORF">RF11_15918</name>
</gene>
<dbReference type="PANTHER" id="PTHR37984">
    <property type="entry name" value="PROTEIN CBG26694"/>
    <property type="match status" value="1"/>
</dbReference>
<dbReference type="CDD" id="cd01647">
    <property type="entry name" value="RT_LTR"/>
    <property type="match status" value="1"/>
</dbReference>
<evidence type="ECO:0000313" key="3">
    <source>
        <dbReference type="Proteomes" id="UP000031668"/>
    </source>
</evidence>
<evidence type="ECO:0000259" key="1">
    <source>
        <dbReference type="Pfam" id="PF00078"/>
    </source>
</evidence>
<name>A0A0C2J7K3_THEKT</name>